<evidence type="ECO:0000313" key="6">
    <source>
        <dbReference type="EMBL" id="NYE86160.1"/>
    </source>
</evidence>
<keyword evidence="6" id="KW-0282">Flagellum</keyword>
<sequence>MTDTTALPLVPERLTSEGLEDYRISQPLEIQTLLNQMADQNVLVALTTPGGASYTTTVWDVDRAKRVVRLGADLVDPQLERILSSNEVFAVGFLEQVKIQFEVHGLMRVKGEGSTQVLTCTFPQQLYRFQRRSNFRVRPLHTPPPVARFRVGPAADPIELRVIDVSVTGVALLMPEGAAKLGAGSEVVSVDIELDADTYFTTNLRVMHVSPLKNEQPGGRLGCEMDGLDGTAMRSLQRFIDQTQKRRRSMAWTDI</sequence>
<gene>
    <name evidence="6" type="ORF">FHW18_005486</name>
</gene>
<keyword evidence="2" id="KW-0547">Nucleotide-binding</keyword>
<organism evidence="6 7">
    <name type="scientific">Pigmentiphaga litoralis</name>
    <dbReference type="NCBI Taxonomy" id="516702"/>
    <lineage>
        <taxon>Bacteria</taxon>
        <taxon>Pseudomonadati</taxon>
        <taxon>Pseudomonadota</taxon>
        <taxon>Betaproteobacteria</taxon>
        <taxon>Burkholderiales</taxon>
        <taxon>Alcaligenaceae</taxon>
        <taxon>Pigmentiphaga</taxon>
    </lineage>
</organism>
<feature type="domain" description="Type III secretion system flagellar brake protein YcgR PilZN" evidence="5">
    <location>
        <begin position="22"/>
        <end position="128"/>
    </location>
</feature>
<evidence type="ECO:0000313" key="7">
    <source>
        <dbReference type="Proteomes" id="UP000542125"/>
    </source>
</evidence>
<evidence type="ECO:0000256" key="2">
    <source>
        <dbReference type="ARBA" id="ARBA00022741"/>
    </source>
</evidence>
<keyword evidence="6" id="KW-0969">Cilium</keyword>
<comment type="caution">
    <text evidence="6">The sequence shown here is derived from an EMBL/GenBank/DDBJ whole genome shotgun (WGS) entry which is preliminary data.</text>
</comment>
<keyword evidence="3" id="KW-0975">Bacterial flagellum</keyword>
<keyword evidence="7" id="KW-1185">Reference proteome</keyword>
<dbReference type="Pfam" id="PF07238">
    <property type="entry name" value="PilZ"/>
    <property type="match status" value="1"/>
</dbReference>
<dbReference type="Pfam" id="PF07317">
    <property type="entry name" value="PilZN"/>
    <property type="match status" value="1"/>
</dbReference>
<evidence type="ECO:0000259" key="4">
    <source>
        <dbReference type="Pfam" id="PF07238"/>
    </source>
</evidence>
<evidence type="ECO:0000256" key="1">
    <source>
        <dbReference type="ARBA" id="ARBA00022636"/>
    </source>
</evidence>
<dbReference type="Gene3D" id="2.40.10.220">
    <property type="entry name" value="predicted glycosyltransferase like domains"/>
    <property type="match status" value="1"/>
</dbReference>
<reference evidence="6 7" key="1">
    <citation type="submission" date="2020-07" db="EMBL/GenBank/DDBJ databases">
        <title>Genomic Encyclopedia of Type Strains, Phase IV (KMG-V): Genome sequencing to study the core and pangenomes of soil and plant-associated prokaryotes.</title>
        <authorList>
            <person name="Whitman W."/>
        </authorList>
    </citation>
    <scope>NUCLEOTIDE SEQUENCE [LARGE SCALE GENOMIC DNA]</scope>
    <source>
        <strain evidence="6 7">SAS40</strain>
    </source>
</reference>
<dbReference type="AlphaFoldDB" id="A0A7Y9LQI0"/>
<evidence type="ECO:0000256" key="3">
    <source>
        <dbReference type="ARBA" id="ARBA00023143"/>
    </source>
</evidence>
<dbReference type="EMBL" id="JACBYR010000004">
    <property type="protein sequence ID" value="NYE86160.1"/>
    <property type="molecule type" value="Genomic_DNA"/>
</dbReference>
<proteinExistence type="predicted"/>
<dbReference type="InterPro" id="IPR012349">
    <property type="entry name" value="Split_barrel_FMN-bd"/>
</dbReference>
<dbReference type="InterPro" id="IPR009875">
    <property type="entry name" value="PilZ_domain"/>
</dbReference>
<feature type="domain" description="PilZ" evidence="4">
    <location>
        <begin position="130"/>
        <end position="241"/>
    </location>
</feature>
<name>A0A7Y9LQI0_9BURK</name>
<dbReference type="SUPFAM" id="SSF141371">
    <property type="entry name" value="PilZ domain-like"/>
    <property type="match status" value="1"/>
</dbReference>
<evidence type="ECO:0000259" key="5">
    <source>
        <dbReference type="Pfam" id="PF07317"/>
    </source>
</evidence>
<protein>
    <submittedName>
        <fullName evidence="6">C-di-GMP-binding flagellar brake protein YcgR</fullName>
    </submittedName>
</protein>
<accession>A0A7Y9LQI0</accession>
<dbReference type="GO" id="GO:0035438">
    <property type="term" value="F:cyclic-di-GMP binding"/>
    <property type="evidence" value="ECO:0007669"/>
    <property type="project" value="InterPro"/>
</dbReference>
<keyword evidence="6" id="KW-0966">Cell projection</keyword>
<keyword evidence="1" id="KW-0973">c-di-GMP</keyword>
<dbReference type="Proteomes" id="UP000542125">
    <property type="component" value="Unassembled WGS sequence"/>
</dbReference>
<dbReference type="Gene3D" id="2.30.110.10">
    <property type="entry name" value="Electron Transport, Fmn-binding Protein, Chain A"/>
    <property type="match status" value="1"/>
</dbReference>
<dbReference type="InterPro" id="IPR009926">
    <property type="entry name" value="T3SS_YcgR_PilZN"/>
</dbReference>
<dbReference type="RefSeq" id="WP_179590970.1">
    <property type="nucleotide sequence ID" value="NZ_JACBYR010000004.1"/>
</dbReference>